<keyword evidence="5" id="KW-1185">Reference proteome</keyword>
<dbReference type="Proteomes" id="UP001287286">
    <property type="component" value="Unassembled WGS sequence"/>
</dbReference>
<proteinExistence type="predicted"/>
<reference evidence="2" key="3">
    <citation type="submission" date="2023-11" db="EMBL/GenBank/DDBJ databases">
        <authorList>
            <person name="Beijen E."/>
            <person name="Ohm R.A."/>
        </authorList>
    </citation>
    <scope>NUCLEOTIDE SEQUENCE</scope>
    <source>
        <strain evidence="2">CBS 150709</strain>
    </source>
</reference>
<reference evidence="2 5" key="4">
    <citation type="journal article" date="2024" name="Microbiol. Resour. Announc.">
        <title>Genome annotations for the ascomycete fungi Trichoderma harzianum, Trichoderma aggressivum, and Purpureocillium lilacinum.</title>
        <authorList>
            <person name="Beijen E.P.W."/>
            <person name="Ohm R.A."/>
        </authorList>
    </citation>
    <scope>NUCLEOTIDE SEQUENCE [LARGE SCALE GENOMIC DNA]</scope>
    <source>
        <strain evidence="2 5">CBS 150709</strain>
    </source>
</reference>
<evidence type="ECO:0000313" key="2">
    <source>
        <dbReference type="EMBL" id="KAK4086518.1"/>
    </source>
</evidence>
<keyword evidence="1" id="KW-0732">Signal</keyword>
<dbReference type="Proteomes" id="UP000245956">
    <property type="component" value="Unassembled WGS sequence"/>
</dbReference>
<organism evidence="3 4">
    <name type="scientific">Purpureocillium lilacinum</name>
    <name type="common">Paecilomyces lilacinus</name>
    <dbReference type="NCBI Taxonomy" id="33203"/>
    <lineage>
        <taxon>Eukaryota</taxon>
        <taxon>Fungi</taxon>
        <taxon>Dikarya</taxon>
        <taxon>Ascomycota</taxon>
        <taxon>Pezizomycotina</taxon>
        <taxon>Sordariomycetes</taxon>
        <taxon>Hypocreomycetidae</taxon>
        <taxon>Hypocreales</taxon>
        <taxon>Ophiocordycipitaceae</taxon>
        <taxon>Purpureocillium</taxon>
    </lineage>
</organism>
<feature type="chain" id="PRO_5015632101" evidence="1">
    <location>
        <begin position="18"/>
        <end position="271"/>
    </location>
</feature>
<protein>
    <submittedName>
        <fullName evidence="3">Uncharacterized protein</fullName>
    </submittedName>
</protein>
<evidence type="ECO:0000313" key="5">
    <source>
        <dbReference type="Proteomes" id="UP001287286"/>
    </source>
</evidence>
<feature type="signal peptide" evidence="1">
    <location>
        <begin position="1"/>
        <end position="17"/>
    </location>
</feature>
<name>A0A2U3EBW6_PURLI</name>
<gene>
    <name evidence="3" type="ORF">PCL_10618</name>
    <name evidence="2" type="ORF">Purlil1_9134</name>
</gene>
<evidence type="ECO:0000256" key="1">
    <source>
        <dbReference type="SAM" id="SignalP"/>
    </source>
</evidence>
<evidence type="ECO:0000313" key="4">
    <source>
        <dbReference type="Proteomes" id="UP000245956"/>
    </source>
</evidence>
<dbReference type="EMBL" id="JAWRVI010000040">
    <property type="protein sequence ID" value="KAK4086518.1"/>
    <property type="molecule type" value="Genomic_DNA"/>
</dbReference>
<reference evidence="3" key="1">
    <citation type="submission" date="2015-05" db="EMBL/GenBank/DDBJ databases">
        <authorList>
            <person name="Wang D.B."/>
            <person name="Wang M."/>
        </authorList>
    </citation>
    <scope>NUCLEOTIDE SEQUENCE</scope>
    <source>
        <strain evidence="3">36-1</strain>
    </source>
</reference>
<evidence type="ECO:0000313" key="3">
    <source>
        <dbReference type="EMBL" id="PWI71995.1"/>
    </source>
</evidence>
<comment type="caution">
    <text evidence="3">The sequence shown here is derived from an EMBL/GenBank/DDBJ whole genome shotgun (WGS) entry which is preliminary data.</text>
</comment>
<reference evidence="3 4" key="2">
    <citation type="journal article" date="2016" name="Front. Microbiol.">
        <title>Genome and transcriptome sequences reveal the specific parasitism of the nematophagous Purpureocillium lilacinum 36-1.</title>
        <authorList>
            <person name="Xie J."/>
            <person name="Li S."/>
            <person name="Mo C."/>
            <person name="Xiao X."/>
            <person name="Peng D."/>
            <person name="Wang G."/>
            <person name="Xiao Y."/>
        </authorList>
    </citation>
    <scope>NUCLEOTIDE SEQUENCE [LARGE SCALE GENOMIC DNA]</scope>
    <source>
        <strain evidence="3 4">36-1</strain>
    </source>
</reference>
<sequence>MVRLIMNLSLLVAAVAALPGAPAGKNKAPPGLPNADPIAIMSVPQSSFKSYHTGGLVRQNVTQDSQLSKRWDCSTTPILTWGDQDNGGPGITIDNDANDWRGFYFYHNSCDSIPWKYIWIAGKTTQFVSIPFGWEGRVQRGVDSSMLNGQPQLLGSWLEISWDQNNVAWADVSLIRGCDGGILVWSPDGSWKGFTQWILDGAPTGAYDMKTNGQWVIKATEGPNGEVYTIPRDWLIQKVGIDYVYVDDYHGNPVISTPNQRFSTFWPEGRA</sequence>
<dbReference type="AlphaFoldDB" id="A0A2U3EBW6"/>
<dbReference type="EMBL" id="LCWV01000006">
    <property type="protein sequence ID" value="PWI71995.1"/>
    <property type="molecule type" value="Genomic_DNA"/>
</dbReference>
<accession>A0A2U3EBW6</accession>